<proteinExistence type="predicted"/>
<organism evidence="1 2">
    <name type="scientific">Paraburkholderia aspalathi</name>
    <dbReference type="NCBI Taxonomy" id="1324617"/>
    <lineage>
        <taxon>Bacteria</taxon>
        <taxon>Pseudomonadati</taxon>
        <taxon>Pseudomonadota</taxon>
        <taxon>Betaproteobacteria</taxon>
        <taxon>Burkholderiales</taxon>
        <taxon>Burkholderiaceae</taxon>
        <taxon>Paraburkholderia</taxon>
    </lineage>
</organism>
<reference evidence="1 2" key="1">
    <citation type="submission" date="2021-02" db="EMBL/GenBank/DDBJ databases">
        <authorList>
            <person name="Vanwijnsberghe S."/>
        </authorList>
    </citation>
    <scope>NUCLEOTIDE SEQUENCE [LARGE SCALE GENOMIC DNA]</scope>
    <source>
        <strain evidence="1 2">R-69658</strain>
    </source>
</reference>
<sequence>MADRKIYDDRHTIAKRRGNGELRREVWVDASGKVTRYNLTYINHELHQGDNGRVVGYDNAHGFHHRHYFGRVEPVQFVSFDDIEDQFAHDWTALRRET</sequence>
<gene>
    <name evidence="1" type="ORF">R69658_08210</name>
</gene>
<accession>A0ABM8T9C4</accession>
<evidence type="ECO:0000313" key="1">
    <source>
        <dbReference type="EMBL" id="CAE6872048.1"/>
    </source>
</evidence>
<keyword evidence="2" id="KW-1185">Reference proteome</keyword>
<dbReference type="Proteomes" id="UP000674425">
    <property type="component" value="Unassembled WGS sequence"/>
</dbReference>
<name>A0ABM8T9C4_9BURK</name>
<protein>
    <recommendedName>
        <fullName evidence="3">Transcriptional regulator</fullName>
    </recommendedName>
</protein>
<dbReference type="RefSeq" id="WP_200622854.1">
    <property type="nucleotide sequence ID" value="NZ_CAJNAU010000298.1"/>
</dbReference>
<comment type="caution">
    <text evidence="1">The sequence shown here is derived from an EMBL/GenBank/DDBJ whole genome shotgun (WGS) entry which is preliminary data.</text>
</comment>
<evidence type="ECO:0000313" key="2">
    <source>
        <dbReference type="Proteomes" id="UP000674425"/>
    </source>
</evidence>
<dbReference type="EMBL" id="CAJNAU010000298">
    <property type="protein sequence ID" value="CAE6872048.1"/>
    <property type="molecule type" value="Genomic_DNA"/>
</dbReference>
<evidence type="ECO:0008006" key="3">
    <source>
        <dbReference type="Google" id="ProtNLM"/>
    </source>
</evidence>